<accession>A0A2N9FFE9</accession>
<feature type="region of interest" description="Disordered" evidence="2">
    <location>
        <begin position="323"/>
        <end position="343"/>
    </location>
</feature>
<protein>
    <recommendedName>
        <fullName evidence="6">CCHC-type domain-containing protein</fullName>
    </recommendedName>
</protein>
<dbReference type="SUPFAM" id="SSF53098">
    <property type="entry name" value="Ribonuclease H-like"/>
    <property type="match status" value="1"/>
</dbReference>
<gene>
    <name evidence="5" type="ORF">FSB_LOCUS17458</name>
</gene>
<proteinExistence type="predicted"/>
<sequence>MEDTDMSDRPKEKDRVRMQSVDDDGINHRNNKKHKENHVTPTHEVGSGLEHHKVSESEAFVDSNEPNSPIRVRTGISYKDSLVGIIPGAYENAFFGNIMDDDGAVSSDEDEDSNSYDDGEVVIRFTRDLKQKIRAPWSTSLIVKVFGRSVGYVFLVNKLKVMWKAFGNFSCVDLGEGFFLIRFDSRTSFEEVLKGGPWFIGEHFLSLRPWTPNFRASAASVSSVAVWVRLPELPVEYYHKEALLHIGSGLGPVLRVDVNTANGTRGRFARICIQLDLEKPLARTVRVGKAKVAVIYEGIGMLCFQCGKIGHRKEWCPCRISEDSGHMPPEQSPPTKEEEDKTNGFGPWMLVSRRNRQKKPAVTTNLSAAESYDKWNDGLRANAMYYPAGSSDETRHEETHQHGPSITRRAAGSSEALERAAVNNAALERAADKPGQLGRAAEKFEKLGRDKTNHKSRHAGGFRYSPLDKGKNKMAGGTGFSSFHGSSISDREIASPSWRIRLGNQFIRIDEDVIELIRKDPLHVWGWYDTEIARAWSEIAPAVQEEDPPLLTDMVWMQEISPFWNFLTDIPRINGIHCPQRIHCQPLRELRFVQFLEEVYCATLPVFEERKVMLSTPILFKWPGNRSALKLAQIAKCVALSTLRISCSELRGKGFLEYQFTSIVVQNNMWEMWPEKAWNSLEAEGTLFPPNNPPFMSSNEIGVNILTWNCRGVLNPCFRKALLDTLHINNPEILILTETRLGGDRAAELARSFPFDGFLCTNTIGFAGGIWILWKTEAVEVGHLCSTEQEIHASIKVRGSNSLWLISAIYGSPRRSERRILWENLKIIAGLNKLPWVMLGDFNDILLCEEKWGGNRPSNSRIREFRNCLNACNMIDLGFSGPKFTWSNCHDINSLIMERLDRVLANPEWRILFPEASVTHLTRTHSDHCPVLLNLCPNIPCILPRPFRFESIWFSHVDFPSIVEKAWATPALNLSITFSIFAGLVSAWNKSKFGNIFHRKKRILARLNGVQYALTSSPSDSLYRLEKSLREEYFVILKLEEEFWALKSRVGWVVEGDRNTKFFHTSTIVRRKSNKIVRLRNSVGEWIIDHELIRLHIQQGFVDLFSSAHLHPPSGFCLPMWAPRISDQEALSLTAHVDANDVKKSLWSLKAFKAPGPDGLHPGFFQKCWPTVGDSVVKEVRQIFSTGRMPEYLNRTLISLIPKCLGPETLSQFRPISLCNTVYKIVTKIIVSRLRPIIGNLVSPFQAAFVPAYDRLEWDFIREVLTFFKFPPPFVDLVLECVSTSSFSILVNGGQLENFKPSRGIRQGDPLSPYLFILCLEYLSLKILEACDNNSWKAIKASSWKAKLLSPAGRVILVQSVTSAIPAYYMQNVALPTRVCSTLDKLNRDFLWGSTEESKKMHMVSWGKICRPRDLGGLGLYSTKARNIALLAKLNWRAMEDPNSLWAKTLIAKYCPNGIMDGRLGTRRSGSSNWKGLKKGHEGVSMWNFSSLSLDIPSCIRESIKAISVCPNRPLADKRVWDSVGGDFNLGKAYSIACNNFSECSSLNPSSWIWKVKTSPRIKFFLWQCYHLSVPVREILASRGINIPTSCPRCLAPNESLIHMLRDCPDSIAFWSSFRFPSLGNHFYSASLFDWIHSNCIASSTHDHNIPWQSLFSFGIWSLCYSKVKHMVPTPIKWVVPPVGWYKLNTDGSSVGNPGLAGGGGVIRNHVGDWVGGFSRAIGITTSVQAELRALKDGLNLAIDLGILNLEIEMDSLVAVELVNSITTPNAFLSTIVTDCRSLMERFERCSLKHIFREANGCADLLAKSGCDQSPDFIAFPNAPAYVLEALSFDVSKCYSFPFD</sequence>
<dbReference type="PROSITE" id="PS50879">
    <property type="entry name" value="RNASE_H_1"/>
    <property type="match status" value="1"/>
</dbReference>
<evidence type="ECO:0000256" key="1">
    <source>
        <dbReference type="PROSITE-ProRule" id="PRU00047"/>
    </source>
</evidence>
<keyword evidence="1" id="KW-0863">Zinc-finger</keyword>
<dbReference type="SUPFAM" id="SSF56672">
    <property type="entry name" value="DNA/RNA polymerases"/>
    <property type="match status" value="1"/>
</dbReference>
<feature type="region of interest" description="Disordered" evidence="2">
    <location>
        <begin position="1"/>
        <end position="48"/>
    </location>
</feature>
<dbReference type="SUPFAM" id="SSF56219">
    <property type="entry name" value="DNase I-like"/>
    <property type="match status" value="1"/>
</dbReference>
<dbReference type="InterPro" id="IPR012337">
    <property type="entry name" value="RNaseH-like_sf"/>
</dbReference>
<dbReference type="GO" id="GO:0004523">
    <property type="term" value="F:RNA-DNA hybrid ribonuclease activity"/>
    <property type="evidence" value="ECO:0007669"/>
    <property type="project" value="InterPro"/>
</dbReference>
<feature type="domain" description="RNase H type-1" evidence="4">
    <location>
        <begin position="1682"/>
        <end position="1812"/>
    </location>
</feature>
<feature type="compositionally biased region" description="Basic and acidic residues" evidence="2">
    <location>
        <begin position="392"/>
        <end position="401"/>
    </location>
</feature>
<dbReference type="InterPro" id="IPR005135">
    <property type="entry name" value="Endo/exonuclease/phosphatase"/>
</dbReference>
<evidence type="ECO:0000259" key="3">
    <source>
        <dbReference type="PROSITE" id="PS50158"/>
    </source>
</evidence>
<keyword evidence="1" id="KW-0479">Metal-binding</keyword>
<dbReference type="Gene3D" id="3.30.420.10">
    <property type="entry name" value="Ribonuclease H-like superfamily/Ribonuclease H"/>
    <property type="match status" value="1"/>
</dbReference>
<name>A0A2N9FFE9_FAGSY</name>
<dbReference type="Pfam" id="PF13456">
    <property type="entry name" value="RVT_3"/>
    <property type="match status" value="1"/>
</dbReference>
<dbReference type="InterPro" id="IPR026960">
    <property type="entry name" value="RVT-Znf"/>
</dbReference>
<dbReference type="InterPro" id="IPR044730">
    <property type="entry name" value="RNase_H-like_dom_plant"/>
</dbReference>
<dbReference type="Pfam" id="PF03372">
    <property type="entry name" value="Exo_endo_phos"/>
    <property type="match status" value="1"/>
</dbReference>
<dbReference type="PROSITE" id="PS50158">
    <property type="entry name" value="ZF_CCHC"/>
    <property type="match status" value="1"/>
</dbReference>
<evidence type="ECO:0000313" key="5">
    <source>
        <dbReference type="EMBL" id="SPC89576.1"/>
    </source>
</evidence>
<evidence type="ECO:0008006" key="6">
    <source>
        <dbReference type="Google" id="ProtNLM"/>
    </source>
</evidence>
<dbReference type="GO" id="GO:0008270">
    <property type="term" value="F:zinc ion binding"/>
    <property type="evidence" value="ECO:0007669"/>
    <property type="project" value="UniProtKB-KW"/>
</dbReference>
<evidence type="ECO:0000259" key="4">
    <source>
        <dbReference type="PROSITE" id="PS50879"/>
    </source>
</evidence>
<dbReference type="PANTHER" id="PTHR31286:SF99">
    <property type="entry name" value="DUF4283 DOMAIN-CONTAINING PROTEIN"/>
    <property type="match status" value="1"/>
</dbReference>
<dbReference type="InterPro" id="IPR040256">
    <property type="entry name" value="At4g02000-like"/>
</dbReference>
<organism evidence="5">
    <name type="scientific">Fagus sylvatica</name>
    <name type="common">Beechnut</name>
    <dbReference type="NCBI Taxonomy" id="28930"/>
    <lineage>
        <taxon>Eukaryota</taxon>
        <taxon>Viridiplantae</taxon>
        <taxon>Streptophyta</taxon>
        <taxon>Embryophyta</taxon>
        <taxon>Tracheophyta</taxon>
        <taxon>Spermatophyta</taxon>
        <taxon>Magnoliopsida</taxon>
        <taxon>eudicotyledons</taxon>
        <taxon>Gunneridae</taxon>
        <taxon>Pentapetalae</taxon>
        <taxon>rosids</taxon>
        <taxon>fabids</taxon>
        <taxon>Fagales</taxon>
        <taxon>Fagaceae</taxon>
        <taxon>Fagus</taxon>
    </lineage>
</organism>
<feature type="region of interest" description="Disordered" evidence="2">
    <location>
        <begin position="389"/>
        <end position="414"/>
    </location>
</feature>
<dbReference type="GO" id="GO:0003676">
    <property type="term" value="F:nucleic acid binding"/>
    <property type="evidence" value="ECO:0007669"/>
    <property type="project" value="InterPro"/>
</dbReference>
<dbReference type="Gene3D" id="3.60.10.10">
    <property type="entry name" value="Endonuclease/exonuclease/phosphatase"/>
    <property type="match status" value="1"/>
</dbReference>
<reference evidence="5" key="1">
    <citation type="submission" date="2018-02" db="EMBL/GenBank/DDBJ databases">
        <authorList>
            <person name="Cohen D.B."/>
            <person name="Kent A.D."/>
        </authorList>
    </citation>
    <scope>NUCLEOTIDE SEQUENCE</scope>
</reference>
<dbReference type="Pfam" id="PF00078">
    <property type="entry name" value="RVT_1"/>
    <property type="match status" value="1"/>
</dbReference>
<dbReference type="EMBL" id="OIVN01001079">
    <property type="protein sequence ID" value="SPC89576.1"/>
    <property type="molecule type" value="Genomic_DNA"/>
</dbReference>
<feature type="compositionally biased region" description="Basic and acidic residues" evidence="2">
    <location>
        <begin position="1"/>
        <end position="17"/>
    </location>
</feature>
<dbReference type="InterPro" id="IPR043502">
    <property type="entry name" value="DNA/RNA_pol_sf"/>
</dbReference>
<dbReference type="PANTHER" id="PTHR31286">
    <property type="entry name" value="GLYCINE-RICH CELL WALL STRUCTURAL PROTEIN 1.8-LIKE"/>
    <property type="match status" value="1"/>
</dbReference>
<evidence type="ECO:0000256" key="2">
    <source>
        <dbReference type="SAM" id="MobiDB-lite"/>
    </source>
</evidence>
<dbReference type="InterPro" id="IPR000477">
    <property type="entry name" value="RT_dom"/>
</dbReference>
<dbReference type="InterPro" id="IPR036691">
    <property type="entry name" value="Endo/exonu/phosph_ase_sf"/>
</dbReference>
<dbReference type="InterPro" id="IPR001878">
    <property type="entry name" value="Znf_CCHC"/>
</dbReference>
<dbReference type="Pfam" id="PF14111">
    <property type="entry name" value="DUF4283"/>
    <property type="match status" value="1"/>
</dbReference>
<keyword evidence="1" id="KW-0862">Zinc</keyword>
<dbReference type="CDD" id="cd06222">
    <property type="entry name" value="RNase_H_like"/>
    <property type="match status" value="1"/>
</dbReference>
<dbReference type="InterPro" id="IPR002156">
    <property type="entry name" value="RNaseH_domain"/>
</dbReference>
<dbReference type="InterPro" id="IPR036397">
    <property type="entry name" value="RNaseH_sf"/>
</dbReference>
<feature type="domain" description="CCHC-type" evidence="3">
    <location>
        <begin position="303"/>
        <end position="317"/>
    </location>
</feature>
<dbReference type="Pfam" id="PF13966">
    <property type="entry name" value="zf-RVT"/>
    <property type="match status" value="1"/>
</dbReference>
<dbReference type="InterPro" id="IPR025558">
    <property type="entry name" value="DUF4283"/>
</dbReference>